<dbReference type="GO" id="GO:0005886">
    <property type="term" value="C:plasma membrane"/>
    <property type="evidence" value="ECO:0007669"/>
    <property type="project" value="TreeGrafter"/>
</dbReference>
<evidence type="ECO:0000256" key="9">
    <source>
        <dbReference type="SAM" id="MobiDB-lite"/>
    </source>
</evidence>
<dbReference type="PANTHER" id="PTHR45138">
    <property type="entry name" value="REGULATORY COMPONENTS OF SENSORY TRANSDUCTION SYSTEM"/>
    <property type="match status" value="1"/>
</dbReference>
<proteinExistence type="predicted"/>
<dbReference type="SUPFAM" id="SSF55073">
    <property type="entry name" value="Nucleotide cyclase"/>
    <property type="match status" value="1"/>
</dbReference>
<feature type="compositionally biased region" description="Polar residues" evidence="9">
    <location>
        <begin position="1"/>
        <end position="19"/>
    </location>
</feature>
<feature type="modified residue" description="4-aspartylphosphate" evidence="8">
    <location>
        <position position="95"/>
    </location>
</feature>
<dbReference type="InterPro" id="IPR050469">
    <property type="entry name" value="Diguanylate_Cyclase"/>
</dbReference>
<evidence type="ECO:0000256" key="2">
    <source>
        <dbReference type="ARBA" id="ARBA00022553"/>
    </source>
</evidence>
<dbReference type="Gene3D" id="3.40.50.2300">
    <property type="match status" value="1"/>
</dbReference>
<evidence type="ECO:0000259" key="11">
    <source>
        <dbReference type="PROSITE" id="PS50887"/>
    </source>
</evidence>
<dbReference type="GO" id="GO:0003677">
    <property type="term" value="F:DNA binding"/>
    <property type="evidence" value="ECO:0007669"/>
    <property type="project" value="UniProtKB-KW"/>
</dbReference>
<evidence type="ECO:0000256" key="6">
    <source>
        <dbReference type="ARBA" id="ARBA00023163"/>
    </source>
</evidence>
<dbReference type="SMART" id="SM00448">
    <property type="entry name" value="REC"/>
    <property type="match status" value="1"/>
</dbReference>
<accession>A0A518B6F7</accession>
<dbReference type="Gene3D" id="3.30.70.270">
    <property type="match status" value="1"/>
</dbReference>
<name>A0A518B6F7_9BACT</name>
<evidence type="ECO:0000259" key="10">
    <source>
        <dbReference type="PROSITE" id="PS50110"/>
    </source>
</evidence>
<dbReference type="GO" id="GO:0043709">
    <property type="term" value="P:cell adhesion involved in single-species biofilm formation"/>
    <property type="evidence" value="ECO:0007669"/>
    <property type="project" value="TreeGrafter"/>
</dbReference>
<dbReference type="GO" id="GO:0000160">
    <property type="term" value="P:phosphorelay signal transduction system"/>
    <property type="evidence" value="ECO:0007669"/>
    <property type="project" value="UniProtKB-KW"/>
</dbReference>
<feature type="region of interest" description="Disordered" evidence="9">
    <location>
        <begin position="1"/>
        <end position="25"/>
    </location>
</feature>
<dbReference type="SUPFAM" id="SSF52172">
    <property type="entry name" value="CheY-like"/>
    <property type="match status" value="1"/>
</dbReference>
<keyword evidence="13" id="KW-1185">Reference proteome</keyword>
<feature type="domain" description="GGDEF" evidence="11">
    <location>
        <begin position="205"/>
        <end position="339"/>
    </location>
</feature>
<keyword evidence="5" id="KW-0238">DNA-binding</keyword>
<comment type="catalytic activity">
    <reaction evidence="7">
        <text>2 GTP = 3',3'-c-di-GMP + 2 diphosphate</text>
        <dbReference type="Rhea" id="RHEA:24898"/>
        <dbReference type="ChEBI" id="CHEBI:33019"/>
        <dbReference type="ChEBI" id="CHEBI:37565"/>
        <dbReference type="ChEBI" id="CHEBI:58805"/>
        <dbReference type="EC" id="2.7.7.65"/>
    </reaction>
</comment>
<dbReference type="PROSITE" id="PS50110">
    <property type="entry name" value="RESPONSE_REGULATORY"/>
    <property type="match status" value="1"/>
</dbReference>
<dbReference type="InterPro" id="IPR029787">
    <property type="entry name" value="Nucleotide_cyclase"/>
</dbReference>
<dbReference type="FunFam" id="3.30.70.270:FF:000001">
    <property type="entry name" value="Diguanylate cyclase domain protein"/>
    <property type="match status" value="1"/>
</dbReference>
<dbReference type="PANTHER" id="PTHR45138:SF9">
    <property type="entry name" value="DIGUANYLATE CYCLASE DGCM-RELATED"/>
    <property type="match status" value="1"/>
</dbReference>
<evidence type="ECO:0000256" key="3">
    <source>
        <dbReference type="ARBA" id="ARBA00023012"/>
    </source>
</evidence>
<dbReference type="AlphaFoldDB" id="A0A518B6F7"/>
<evidence type="ECO:0000313" key="12">
    <source>
        <dbReference type="EMBL" id="QDU62560.1"/>
    </source>
</evidence>
<dbReference type="PROSITE" id="PS50887">
    <property type="entry name" value="GGDEF"/>
    <property type="match status" value="1"/>
</dbReference>
<dbReference type="InterPro" id="IPR000160">
    <property type="entry name" value="GGDEF_dom"/>
</dbReference>
<evidence type="ECO:0000256" key="1">
    <source>
        <dbReference type="ARBA" id="ARBA00012528"/>
    </source>
</evidence>
<dbReference type="FunFam" id="3.40.50.2300:FF:000001">
    <property type="entry name" value="DNA-binding response regulator PhoB"/>
    <property type="match status" value="1"/>
</dbReference>
<dbReference type="EC" id="2.7.7.65" evidence="1"/>
<dbReference type="InterPro" id="IPR001789">
    <property type="entry name" value="Sig_transdc_resp-reg_receiver"/>
</dbReference>
<protein>
    <recommendedName>
        <fullName evidence="1">diguanylate cyclase</fullName>
        <ecNumber evidence="1">2.7.7.65</ecNumber>
    </recommendedName>
</protein>
<reference evidence="12 13" key="1">
    <citation type="submission" date="2019-02" db="EMBL/GenBank/DDBJ databases">
        <title>Deep-cultivation of Planctomycetes and their phenomic and genomic characterization uncovers novel biology.</title>
        <authorList>
            <person name="Wiegand S."/>
            <person name="Jogler M."/>
            <person name="Boedeker C."/>
            <person name="Pinto D."/>
            <person name="Vollmers J."/>
            <person name="Rivas-Marin E."/>
            <person name="Kohn T."/>
            <person name="Peeters S.H."/>
            <person name="Heuer A."/>
            <person name="Rast P."/>
            <person name="Oberbeckmann S."/>
            <person name="Bunk B."/>
            <person name="Jeske O."/>
            <person name="Meyerdierks A."/>
            <person name="Storesund J.E."/>
            <person name="Kallscheuer N."/>
            <person name="Luecker S."/>
            <person name="Lage O.M."/>
            <person name="Pohl T."/>
            <person name="Merkel B.J."/>
            <person name="Hornburger P."/>
            <person name="Mueller R.-W."/>
            <person name="Bruemmer F."/>
            <person name="Labrenz M."/>
            <person name="Spormann A.M."/>
            <person name="Op den Camp H."/>
            <person name="Overmann J."/>
            <person name="Amann R."/>
            <person name="Jetten M.S.M."/>
            <person name="Mascher T."/>
            <person name="Medema M.H."/>
            <person name="Devos D.P."/>
            <person name="Kaster A.-K."/>
            <person name="Ovreas L."/>
            <person name="Rohde M."/>
            <person name="Galperin M.Y."/>
            <person name="Jogler C."/>
        </authorList>
    </citation>
    <scope>NUCLEOTIDE SEQUENCE [LARGE SCALE GENOMIC DNA]</scope>
    <source>
        <strain evidence="12 13">Pan216</strain>
    </source>
</reference>
<organism evidence="12 13">
    <name type="scientific">Kolteria novifilia</name>
    <dbReference type="NCBI Taxonomy" id="2527975"/>
    <lineage>
        <taxon>Bacteria</taxon>
        <taxon>Pseudomonadati</taxon>
        <taxon>Planctomycetota</taxon>
        <taxon>Planctomycetia</taxon>
        <taxon>Kolteriales</taxon>
        <taxon>Kolteriaceae</taxon>
        <taxon>Kolteria</taxon>
    </lineage>
</organism>
<dbReference type="SMART" id="SM00267">
    <property type="entry name" value="GGDEF"/>
    <property type="match status" value="1"/>
</dbReference>
<dbReference type="Pfam" id="PF00072">
    <property type="entry name" value="Response_reg"/>
    <property type="match status" value="1"/>
</dbReference>
<dbReference type="Proteomes" id="UP000317093">
    <property type="component" value="Chromosome"/>
</dbReference>
<dbReference type="NCBIfam" id="TIGR00254">
    <property type="entry name" value="GGDEF"/>
    <property type="match status" value="1"/>
</dbReference>
<dbReference type="GO" id="GO:0052621">
    <property type="term" value="F:diguanylate cyclase activity"/>
    <property type="evidence" value="ECO:0007669"/>
    <property type="project" value="UniProtKB-EC"/>
</dbReference>
<keyword evidence="4" id="KW-0805">Transcription regulation</keyword>
<evidence type="ECO:0000256" key="5">
    <source>
        <dbReference type="ARBA" id="ARBA00023125"/>
    </source>
</evidence>
<dbReference type="InterPro" id="IPR011006">
    <property type="entry name" value="CheY-like_superfamily"/>
</dbReference>
<evidence type="ECO:0000256" key="8">
    <source>
        <dbReference type="PROSITE-ProRule" id="PRU00169"/>
    </source>
</evidence>
<dbReference type="KEGG" id="knv:Pan216_34270"/>
<dbReference type="InterPro" id="IPR043128">
    <property type="entry name" value="Rev_trsase/Diguanyl_cyclase"/>
</dbReference>
<evidence type="ECO:0000256" key="7">
    <source>
        <dbReference type="ARBA" id="ARBA00034247"/>
    </source>
</evidence>
<keyword evidence="2 8" id="KW-0597">Phosphoprotein</keyword>
<keyword evidence="3" id="KW-0902">Two-component regulatory system</keyword>
<evidence type="ECO:0000256" key="4">
    <source>
        <dbReference type="ARBA" id="ARBA00023015"/>
    </source>
</evidence>
<gene>
    <name evidence="12" type="primary">pleD_3</name>
    <name evidence="12" type="ORF">Pan216_34270</name>
</gene>
<dbReference type="CDD" id="cd01949">
    <property type="entry name" value="GGDEF"/>
    <property type="match status" value="1"/>
</dbReference>
<dbReference type="OrthoDB" id="244535at2"/>
<sequence length="349" mass="38665">MGSPSMPENDSNKPGSPNDRSAAPRFDALPGSDVLWAIPPGESRGRILVVDDSRVIRKLVDTCLRANGFDTVSAENGTEALQKASDVQPDVILLDIDMPSMSGFEVCRQLKGSPDTSLIPIIFLTARDDTENVVRGLELGAFDYVRKPFNSLELCARVGVARRLKYLVDLLSERAMLDGLTGIHNRTYLDRRLRESLDRQRRYDSHAALVLADVDHFKQVNDTRGHVIGDEVLRRIASTLRRTARESDTVARYGGEEFAILLPEQTLSSGYLFAERLRQEIEQMTITHRGTTFSVTVSLGVVTTQETDPKGIDDLLACADEALYHAKKNGRNRVCLWNGHEAVQAEATG</sequence>
<dbReference type="GO" id="GO:1902201">
    <property type="term" value="P:negative regulation of bacterial-type flagellum-dependent cell motility"/>
    <property type="evidence" value="ECO:0007669"/>
    <property type="project" value="TreeGrafter"/>
</dbReference>
<dbReference type="EMBL" id="CP036279">
    <property type="protein sequence ID" value="QDU62560.1"/>
    <property type="molecule type" value="Genomic_DNA"/>
</dbReference>
<evidence type="ECO:0000313" key="13">
    <source>
        <dbReference type="Proteomes" id="UP000317093"/>
    </source>
</evidence>
<keyword evidence="6" id="KW-0804">Transcription</keyword>
<feature type="domain" description="Response regulatory" evidence="10">
    <location>
        <begin position="46"/>
        <end position="162"/>
    </location>
</feature>
<dbReference type="Pfam" id="PF00990">
    <property type="entry name" value="GGDEF"/>
    <property type="match status" value="1"/>
</dbReference>